<proteinExistence type="predicted"/>
<sequence>MRQSRNQVAARYLAIQYGWDVDLWRYYADGDCVGSIVILDDGSWIPMSDISCQHGDISIGGPGSWDQLLSQSAQELRKSFTIERALAEALITIQGSGKRSRR</sequence>
<reference evidence="1 2" key="1">
    <citation type="submission" date="2020-03" db="EMBL/GenBank/DDBJ databases">
        <title>Whole genome shotgun sequence of Phytohabitans houttuyneae NBRC 108639.</title>
        <authorList>
            <person name="Komaki H."/>
            <person name="Tamura T."/>
        </authorList>
    </citation>
    <scope>NUCLEOTIDE SEQUENCE [LARGE SCALE GENOMIC DNA]</scope>
    <source>
        <strain evidence="1 2">NBRC 108639</strain>
    </source>
</reference>
<comment type="caution">
    <text evidence="1">The sequence shown here is derived from an EMBL/GenBank/DDBJ whole genome shotgun (WGS) entry which is preliminary data.</text>
</comment>
<name>A0A6V8K0Y6_9ACTN</name>
<evidence type="ECO:0000313" key="2">
    <source>
        <dbReference type="Proteomes" id="UP000482800"/>
    </source>
</evidence>
<keyword evidence="2" id="KW-1185">Reference proteome</keyword>
<protein>
    <submittedName>
        <fullName evidence="1">Uncharacterized protein</fullName>
    </submittedName>
</protein>
<evidence type="ECO:0000313" key="1">
    <source>
        <dbReference type="EMBL" id="GFJ77334.1"/>
    </source>
</evidence>
<dbReference type="AlphaFoldDB" id="A0A6V8K0Y6"/>
<reference evidence="1 2" key="2">
    <citation type="submission" date="2020-03" db="EMBL/GenBank/DDBJ databases">
        <authorList>
            <person name="Ichikawa N."/>
            <person name="Kimura A."/>
            <person name="Kitahashi Y."/>
            <person name="Uohara A."/>
        </authorList>
    </citation>
    <scope>NUCLEOTIDE SEQUENCE [LARGE SCALE GENOMIC DNA]</scope>
    <source>
        <strain evidence="1 2">NBRC 108639</strain>
    </source>
</reference>
<accession>A0A6V8K0Y6</accession>
<dbReference type="Proteomes" id="UP000482800">
    <property type="component" value="Unassembled WGS sequence"/>
</dbReference>
<organism evidence="1 2">
    <name type="scientific">Phytohabitans houttuyneae</name>
    <dbReference type="NCBI Taxonomy" id="1076126"/>
    <lineage>
        <taxon>Bacteria</taxon>
        <taxon>Bacillati</taxon>
        <taxon>Actinomycetota</taxon>
        <taxon>Actinomycetes</taxon>
        <taxon>Micromonosporales</taxon>
        <taxon>Micromonosporaceae</taxon>
    </lineage>
</organism>
<gene>
    <name evidence="1" type="ORF">Phou_015140</name>
</gene>
<dbReference type="EMBL" id="BLPF01000001">
    <property type="protein sequence ID" value="GFJ77334.1"/>
    <property type="molecule type" value="Genomic_DNA"/>
</dbReference>